<evidence type="ECO:0000256" key="1">
    <source>
        <dbReference type="ARBA" id="ARBA00004651"/>
    </source>
</evidence>
<keyword evidence="5 7" id="KW-1133">Transmembrane helix</keyword>
<name>A0ABP7YC17_9ACTN</name>
<evidence type="ECO:0000313" key="9">
    <source>
        <dbReference type="Proteomes" id="UP001500266"/>
    </source>
</evidence>
<comment type="similarity">
    <text evidence="2">Belongs to the UPF0410 family.</text>
</comment>
<dbReference type="EMBL" id="BAABDO010000014">
    <property type="protein sequence ID" value="GAA4133926.1"/>
    <property type="molecule type" value="Genomic_DNA"/>
</dbReference>
<evidence type="ECO:0000256" key="3">
    <source>
        <dbReference type="ARBA" id="ARBA00022475"/>
    </source>
</evidence>
<dbReference type="Proteomes" id="UP001500266">
    <property type="component" value="Unassembled WGS sequence"/>
</dbReference>
<accession>A0ABP7YC17</accession>
<feature type="transmembrane region" description="Helical" evidence="7">
    <location>
        <begin position="29"/>
        <end position="51"/>
    </location>
</feature>
<proteinExistence type="inferred from homology"/>
<dbReference type="PANTHER" id="PTHR33884">
    <property type="entry name" value="UPF0410 PROTEIN YMGE"/>
    <property type="match status" value="1"/>
</dbReference>
<comment type="caution">
    <text evidence="8">The sequence shown here is derived from an EMBL/GenBank/DDBJ whole genome shotgun (WGS) entry which is preliminary data.</text>
</comment>
<evidence type="ECO:0000256" key="5">
    <source>
        <dbReference type="ARBA" id="ARBA00022989"/>
    </source>
</evidence>
<dbReference type="PANTHER" id="PTHR33884:SF3">
    <property type="entry name" value="UPF0410 PROTEIN YMGE"/>
    <property type="match status" value="1"/>
</dbReference>
<comment type="subcellular location">
    <subcellularLocation>
        <location evidence="1">Cell membrane</location>
        <topology evidence="1">Multi-pass membrane protein</topology>
    </subcellularLocation>
</comment>
<evidence type="ECO:0000256" key="4">
    <source>
        <dbReference type="ARBA" id="ARBA00022692"/>
    </source>
</evidence>
<keyword evidence="4 7" id="KW-0812">Transmembrane</keyword>
<evidence type="ECO:0000313" key="8">
    <source>
        <dbReference type="EMBL" id="GAA4133926.1"/>
    </source>
</evidence>
<reference evidence="9" key="1">
    <citation type="journal article" date="2019" name="Int. J. Syst. Evol. Microbiol.">
        <title>The Global Catalogue of Microorganisms (GCM) 10K type strain sequencing project: providing services to taxonomists for standard genome sequencing and annotation.</title>
        <authorList>
            <consortium name="The Broad Institute Genomics Platform"/>
            <consortium name="The Broad Institute Genome Sequencing Center for Infectious Disease"/>
            <person name="Wu L."/>
            <person name="Ma J."/>
        </authorList>
    </citation>
    <scope>NUCLEOTIDE SEQUENCE [LARGE SCALE GENOMIC DNA]</scope>
    <source>
        <strain evidence="9">JCM 17316</strain>
    </source>
</reference>
<evidence type="ECO:0000256" key="2">
    <source>
        <dbReference type="ARBA" id="ARBA00011006"/>
    </source>
</evidence>
<sequence length="93" mass="9371">MLTILWFIVIGAVIGALARLLVPGRNPMGILLTLLVGIAGAILGGMVSNALGAGSVIAFIFAVVIAAIAVALISGTFTGGGGRGRWRTGRRTL</sequence>
<gene>
    <name evidence="8" type="ORF">GCM10022416_15280</name>
</gene>
<evidence type="ECO:0000256" key="6">
    <source>
        <dbReference type="ARBA" id="ARBA00023136"/>
    </source>
</evidence>
<keyword evidence="3" id="KW-1003">Cell membrane</keyword>
<protein>
    <recommendedName>
        <fullName evidence="10">GlsB/YeaQ/YmgE family stress response membrane protein</fullName>
    </recommendedName>
</protein>
<evidence type="ECO:0000256" key="7">
    <source>
        <dbReference type="SAM" id="Phobius"/>
    </source>
</evidence>
<organism evidence="8 9">
    <name type="scientific">Actinomadura keratinilytica</name>
    <dbReference type="NCBI Taxonomy" id="547461"/>
    <lineage>
        <taxon>Bacteria</taxon>
        <taxon>Bacillati</taxon>
        <taxon>Actinomycetota</taxon>
        <taxon>Actinomycetes</taxon>
        <taxon>Streptosporangiales</taxon>
        <taxon>Thermomonosporaceae</taxon>
        <taxon>Actinomadura</taxon>
    </lineage>
</organism>
<keyword evidence="6 7" id="KW-0472">Membrane</keyword>
<dbReference type="RefSeq" id="WP_345018809.1">
    <property type="nucleotide sequence ID" value="NZ_BAABDO010000014.1"/>
</dbReference>
<feature type="transmembrane region" description="Helical" evidence="7">
    <location>
        <begin position="6"/>
        <end position="22"/>
    </location>
</feature>
<keyword evidence="9" id="KW-1185">Reference proteome</keyword>
<dbReference type="InterPro" id="IPR007341">
    <property type="entry name" value="Transgly_assoc"/>
</dbReference>
<evidence type="ECO:0008006" key="10">
    <source>
        <dbReference type="Google" id="ProtNLM"/>
    </source>
</evidence>
<feature type="transmembrane region" description="Helical" evidence="7">
    <location>
        <begin position="57"/>
        <end position="81"/>
    </location>
</feature>